<reference evidence="2" key="1">
    <citation type="submission" date="2019-08" db="EMBL/GenBank/DDBJ databases">
        <title>The improved chromosome-level genome for the pearl oyster Pinctada fucata martensii using PacBio sequencing and Hi-C.</title>
        <authorList>
            <person name="Zheng Z."/>
        </authorList>
    </citation>
    <scope>NUCLEOTIDE SEQUENCE</scope>
    <source>
        <strain evidence="2">ZZ-2019</strain>
        <tissue evidence="2">Adductor muscle</tissue>
    </source>
</reference>
<name>A0AA88XXE5_PINIB</name>
<feature type="domain" description="TIR" evidence="1">
    <location>
        <begin position="366"/>
        <end position="491"/>
    </location>
</feature>
<dbReference type="SUPFAM" id="SSF52949">
    <property type="entry name" value="Macro domain-like"/>
    <property type="match status" value="1"/>
</dbReference>
<dbReference type="InterPro" id="IPR035897">
    <property type="entry name" value="Toll_tir_struct_dom_sf"/>
</dbReference>
<proteinExistence type="predicted"/>
<sequence>MAKLETYDTIKLITELGEAEIQLCFGDITTLPVEEKMDILMVSAFPGDYTAIRGTVIGALHANLGIDLRELSYRREMDLRTHFSCWLTEPLPTRCPYGKILCFERARGSTLTMIEVIRQMFRVFVPVFRNQETTVITPLLATGNQNYDKEKVMKVMVESAASWILAGLSMKCFKIVVYGAANNKLVEVFTQQKKHWENVALKKQKALSVVYDLFFIFAQEDKKYAAEIEKMIKKKNKDISVYIDIPHFDNNKVWQDDVYRIMITSKRIVAVLTQAYADNAECLEMFNMAICCNRKVKKRMLYPLYLNSVKAMPLYMTVVQYFDCRERKEGDNRKIKLMEACDYILSESASLEQDPASTVNTTHSDVQYDVFISYSHKHPASAVMLLEYLQKHYPDLKIFFDRSELTMGSMWQSSLYMALDTSKFIFALMSPSYLTSIVCQEEYNIAVARYMNEPDKVVFLPVCVEDIDTIPAMYSHVLMLDGRGGKLKGLLPTLGKAASSWATSHTKTDIIPQSNLEPYDFKTAAETRGKSVSSLYAVDQRDKVIRRKQPLDTKNSDTKTCHVVISVSRDKVYCAVSFAKILLETLPKANIDFLIDENPSGLKELETADGIVLMLSDDYFKSSTHLEELHMAIIKQRANLNKKTIFALQTDRLGKAPMFARLLHYDVSLKDPVWGGFCSEGLPTGRKMIMSVIKDFSGTFSYDNAEYAAITKLADDVIEGIYR</sequence>
<dbReference type="PANTHER" id="PTHR16253">
    <property type="entry name" value="TETRATRICOPEPTIDE REPEAT PROTEIN 22"/>
    <property type="match status" value="1"/>
</dbReference>
<dbReference type="PROSITE" id="PS50104">
    <property type="entry name" value="TIR"/>
    <property type="match status" value="1"/>
</dbReference>
<comment type="caution">
    <text evidence="2">The sequence shown here is derived from an EMBL/GenBank/DDBJ whole genome shotgun (WGS) entry which is preliminary data.</text>
</comment>
<dbReference type="InterPro" id="IPR000157">
    <property type="entry name" value="TIR_dom"/>
</dbReference>
<dbReference type="SMART" id="SM00255">
    <property type="entry name" value="TIR"/>
    <property type="match status" value="1"/>
</dbReference>
<dbReference type="Pfam" id="PF13676">
    <property type="entry name" value="TIR_2"/>
    <property type="match status" value="2"/>
</dbReference>
<keyword evidence="3" id="KW-1185">Reference proteome</keyword>
<dbReference type="PANTHER" id="PTHR16253:SF0">
    <property type="entry name" value="TETRATRICOPEPTIDE REPEAT PROTEIN 22"/>
    <property type="match status" value="1"/>
</dbReference>
<dbReference type="InterPro" id="IPR043472">
    <property type="entry name" value="Macro_dom-like"/>
</dbReference>
<evidence type="ECO:0000259" key="1">
    <source>
        <dbReference type="PROSITE" id="PS50104"/>
    </source>
</evidence>
<organism evidence="2 3">
    <name type="scientific">Pinctada imbricata</name>
    <name type="common">Atlantic pearl-oyster</name>
    <name type="synonym">Pinctada martensii</name>
    <dbReference type="NCBI Taxonomy" id="66713"/>
    <lineage>
        <taxon>Eukaryota</taxon>
        <taxon>Metazoa</taxon>
        <taxon>Spiralia</taxon>
        <taxon>Lophotrochozoa</taxon>
        <taxon>Mollusca</taxon>
        <taxon>Bivalvia</taxon>
        <taxon>Autobranchia</taxon>
        <taxon>Pteriomorphia</taxon>
        <taxon>Pterioida</taxon>
        <taxon>Pterioidea</taxon>
        <taxon>Pteriidae</taxon>
        <taxon>Pinctada</taxon>
    </lineage>
</organism>
<dbReference type="InterPro" id="IPR042342">
    <property type="entry name" value="TTC22"/>
</dbReference>
<dbReference type="SUPFAM" id="SSF52200">
    <property type="entry name" value="Toll/Interleukin receptor TIR domain"/>
    <property type="match status" value="2"/>
</dbReference>
<dbReference type="EMBL" id="VSWD01000009">
    <property type="protein sequence ID" value="KAK3093652.1"/>
    <property type="molecule type" value="Genomic_DNA"/>
</dbReference>
<accession>A0AA88XXE5</accession>
<dbReference type="GO" id="GO:0007165">
    <property type="term" value="P:signal transduction"/>
    <property type="evidence" value="ECO:0007669"/>
    <property type="project" value="InterPro"/>
</dbReference>
<dbReference type="Proteomes" id="UP001186944">
    <property type="component" value="Unassembled WGS sequence"/>
</dbReference>
<dbReference type="Gene3D" id="3.40.220.10">
    <property type="entry name" value="Leucine Aminopeptidase, subunit E, domain 1"/>
    <property type="match status" value="1"/>
</dbReference>
<dbReference type="AlphaFoldDB" id="A0AA88XXE5"/>
<gene>
    <name evidence="2" type="ORF">FSP39_018503</name>
</gene>
<evidence type="ECO:0000313" key="2">
    <source>
        <dbReference type="EMBL" id="KAK3093652.1"/>
    </source>
</evidence>
<evidence type="ECO:0000313" key="3">
    <source>
        <dbReference type="Proteomes" id="UP001186944"/>
    </source>
</evidence>
<dbReference type="Gene3D" id="3.40.50.10140">
    <property type="entry name" value="Toll/interleukin-1 receptor homology (TIR) domain"/>
    <property type="match status" value="2"/>
</dbReference>
<protein>
    <recommendedName>
        <fullName evidence="1">TIR domain-containing protein</fullName>
    </recommendedName>
</protein>